<evidence type="ECO:0000313" key="2">
    <source>
        <dbReference type="Proteomes" id="UP000178117"/>
    </source>
</evidence>
<proteinExistence type="predicted"/>
<protein>
    <submittedName>
        <fullName evidence="1">Uncharacterized protein</fullName>
    </submittedName>
</protein>
<sequence length="194" mass="21911">MSYALNIGFILLKLSKLNSFSQKEKAAREGRRMSFANGDERAATIEVYECMNWWMEALHEPLLSFPFPATRDSLGSSSNTFGEMGWLESCKSAAARGKQLNQIGLILLSILERVTIQKKIPTSGQTRRKKTLELLLGTDINKVRLLLILQIRPAPTVKVSEESFKLVMENLLTTTTTTWKTKHRILLSGSLYVF</sequence>
<dbReference type="EMBL" id="MGJZ01000023">
    <property type="protein sequence ID" value="OGN16854.1"/>
    <property type="molecule type" value="Genomic_DNA"/>
</dbReference>
<gene>
    <name evidence="1" type="ORF">A3C88_01190</name>
</gene>
<organism evidence="1 2">
    <name type="scientific">Candidatus Yanofskybacteria bacterium RIFCSPHIGHO2_02_FULL_50_12</name>
    <dbReference type="NCBI Taxonomy" id="1802685"/>
    <lineage>
        <taxon>Bacteria</taxon>
        <taxon>Candidatus Yanofskyibacteriota</taxon>
    </lineage>
</organism>
<reference evidence="1 2" key="1">
    <citation type="journal article" date="2016" name="Nat. Commun.">
        <title>Thousands of microbial genomes shed light on interconnected biogeochemical processes in an aquifer system.</title>
        <authorList>
            <person name="Anantharaman K."/>
            <person name="Brown C.T."/>
            <person name="Hug L.A."/>
            <person name="Sharon I."/>
            <person name="Castelle C.J."/>
            <person name="Probst A.J."/>
            <person name="Thomas B.C."/>
            <person name="Singh A."/>
            <person name="Wilkins M.J."/>
            <person name="Karaoz U."/>
            <person name="Brodie E.L."/>
            <person name="Williams K.H."/>
            <person name="Hubbard S.S."/>
            <person name="Banfield J.F."/>
        </authorList>
    </citation>
    <scope>NUCLEOTIDE SEQUENCE [LARGE SCALE GENOMIC DNA]</scope>
</reference>
<accession>A0A1F8FUK9</accession>
<dbReference type="Proteomes" id="UP000178117">
    <property type="component" value="Unassembled WGS sequence"/>
</dbReference>
<dbReference type="AlphaFoldDB" id="A0A1F8FUK9"/>
<name>A0A1F8FUK9_9BACT</name>
<evidence type="ECO:0000313" key="1">
    <source>
        <dbReference type="EMBL" id="OGN16854.1"/>
    </source>
</evidence>
<comment type="caution">
    <text evidence="1">The sequence shown here is derived from an EMBL/GenBank/DDBJ whole genome shotgun (WGS) entry which is preliminary data.</text>
</comment>